<comment type="caution">
    <text evidence="1">The sequence shown here is derived from an EMBL/GenBank/DDBJ whole genome shotgun (WGS) entry which is preliminary data.</text>
</comment>
<accession>A0ABT5Q8S3</accession>
<gene>
    <name evidence="1" type="ORF">M5G25_19225</name>
</gene>
<protein>
    <submittedName>
        <fullName evidence="1">Uncharacterized protein</fullName>
    </submittedName>
</protein>
<reference evidence="1 2" key="1">
    <citation type="submission" date="2022-05" db="EMBL/GenBank/DDBJ databases">
        <title>Novel Pseudomonas spp. Isolated from a Rainbow Trout Aquaculture Facility.</title>
        <authorList>
            <person name="Testerman T."/>
            <person name="Graf J."/>
        </authorList>
    </citation>
    <scope>NUCLEOTIDE SEQUENCE [LARGE SCALE GENOMIC DNA]</scope>
    <source>
        <strain evidence="1 2">ID357</strain>
    </source>
</reference>
<proteinExistence type="predicted"/>
<dbReference type="RefSeq" id="WP_273923695.1">
    <property type="nucleotide sequence ID" value="NZ_JAMDGR010000015.1"/>
</dbReference>
<name>A0ABT5Q8S3_9PSED</name>
<keyword evidence="2" id="KW-1185">Reference proteome</keyword>
<dbReference type="Proteomes" id="UP001217610">
    <property type="component" value="Unassembled WGS sequence"/>
</dbReference>
<evidence type="ECO:0000313" key="2">
    <source>
        <dbReference type="Proteomes" id="UP001217610"/>
    </source>
</evidence>
<dbReference type="EMBL" id="JAMDGR010000015">
    <property type="protein sequence ID" value="MDD1150415.1"/>
    <property type="molecule type" value="Genomic_DNA"/>
</dbReference>
<evidence type="ECO:0000313" key="1">
    <source>
        <dbReference type="EMBL" id="MDD1150415.1"/>
    </source>
</evidence>
<organism evidence="1 2">
    <name type="scientific">Pseudomonas idahonensis</name>
    <dbReference type="NCBI Taxonomy" id="2942628"/>
    <lineage>
        <taxon>Bacteria</taxon>
        <taxon>Pseudomonadati</taxon>
        <taxon>Pseudomonadota</taxon>
        <taxon>Gammaproteobacteria</taxon>
        <taxon>Pseudomonadales</taxon>
        <taxon>Pseudomonadaceae</taxon>
        <taxon>Pseudomonas</taxon>
    </lineage>
</organism>
<sequence length="261" mass="29428">MAAQFKLYNESGGTLIDSNLISYGLVKSGFMIANGYYEVGYNEGDGYWPTYWDDVPIHAVRVTGIQPIVFCVGRSILTYVDRVGNDWVFNYIGADTSVRFYAYDLMREPNNDAVRFRLWKEDGSISFNSKQWPLNIIESVQVPYPPEYPGSNYETWTRSYNNNRIYAANLPFSRGARVWAGAPERIGMLVEGYIYEGLVVEGGWGGTGAAYAGFYIDPNIYPAIYVVGTGGKVNSYNRVYTAHMPKLAVVDVTELPFPYQF</sequence>